<dbReference type="Pfam" id="PF12680">
    <property type="entry name" value="SnoaL_2"/>
    <property type="match status" value="1"/>
</dbReference>
<dbReference type="EMBL" id="FOVJ01000001">
    <property type="protein sequence ID" value="SFN35639.1"/>
    <property type="molecule type" value="Genomic_DNA"/>
</dbReference>
<evidence type="ECO:0000313" key="2">
    <source>
        <dbReference type="EMBL" id="SFN35639.1"/>
    </source>
</evidence>
<dbReference type="Gene3D" id="3.10.450.50">
    <property type="match status" value="1"/>
</dbReference>
<keyword evidence="2" id="KW-0413">Isomerase</keyword>
<reference evidence="3" key="1">
    <citation type="submission" date="2016-10" db="EMBL/GenBank/DDBJ databases">
        <authorList>
            <person name="Varghese N."/>
        </authorList>
    </citation>
    <scope>NUCLEOTIDE SEQUENCE [LARGE SCALE GENOMIC DNA]</scope>
    <source>
        <strain evidence="3">Nsp8</strain>
    </source>
</reference>
<dbReference type="InterPro" id="IPR032710">
    <property type="entry name" value="NTF2-like_dom_sf"/>
</dbReference>
<sequence length="172" mass="19226">MINTAKAEDDIHELMDSWQKAVQAKDIDGIVSHYARDILAFDAISQLQFKGVDAYRNHWEACVSMCPAGEMVFEIDDLKIAAADDTAFSHCLNWCGVKDENGKDNACWMRDYLLPQAKWKMEGCARTLFRAVRGGKRQGSVRSRTIAFAGANENITNGELSYFFTQGSALCN</sequence>
<protein>
    <submittedName>
        <fullName evidence="2">Ketosteroid isomerase homolog</fullName>
    </submittedName>
</protein>
<dbReference type="SUPFAM" id="SSF54427">
    <property type="entry name" value="NTF2-like"/>
    <property type="match status" value="1"/>
</dbReference>
<proteinExistence type="predicted"/>
<accession>A0A1I4YDH5</accession>
<keyword evidence="3" id="KW-1185">Reference proteome</keyword>
<evidence type="ECO:0000313" key="3">
    <source>
        <dbReference type="Proteomes" id="UP000183107"/>
    </source>
</evidence>
<gene>
    <name evidence="2" type="ORF">SAMN05216386_0619</name>
</gene>
<feature type="domain" description="SnoaL-like" evidence="1">
    <location>
        <begin position="18"/>
        <end position="90"/>
    </location>
</feature>
<dbReference type="RefSeq" id="WP_256208343.1">
    <property type="nucleotide sequence ID" value="NZ_FOVJ01000001.1"/>
</dbReference>
<organism evidence="2 3">
    <name type="scientific">Nitrosospira briensis</name>
    <dbReference type="NCBI Taxonomy" id="35799"/>
    <lineage>
        <taxon>Bacteria</taxon>
        <taxon>Pseudomonadati</taxon>
        <taxon>Pseudomonadota</taxon>
        <taxon>Betaproteobacteria</taxon>
        <taxon>Nitrosomonadales</taxon>
        <taxon>Nitrosomonadaceae</taxon>
        <taxon>Nitrosospira</taxon>
    </lineage>
</organism>
<dbReference type="AlphaFoldDB" id="A0A1I4YDH5"/>
<name>A0A1I4YDH5_9PROT</name>
<dbReference type="GO" id="GO:0016853">
    <property type="term" value="F:isomerase activity"/>
    <property type="evidence" value="ECO:0007669"/>
    <property type="project" value="UniProtKB-KW"/>
</dbReference>
<evidence type="ECO:0000259" key="1">
    <source>
        <dbReference type="Pfam" id="PF12680"/>
    </source>
</evidence>
<dbReference type="InterPro" id="IPR037401">
    <property type="entry name" value="SnoaL-like"/>
</dbReference>
<dbReference type="Proteomes" id="UP000183107">
    <property type="component" value="Unassembled WGS sequence"/>
</dbReference>